<feature type="transmembrane region" description="Helical" evidence="6">
    <location>
        <begin position="68"/>
        <end position="90"/>
    </location>
</feature>
<evidence type="ECO:0000256" key="7">
    <source>
        <dbReference type="SAM" id="SignalP"/>
    </source>
</evidence>
<dbReference type="AlphaFoldDB" id="G0U0P8"/>
<dbReference type="Gene3D" id="1.10.3730.20">
    <property type="match status" value="1"/>
</dbReference>
<organism evidence="8">
    <name type="scientific">Trypanosoma vivax (strain Y486)</name>
    <dbReference type="NCBI Taxonomy" id="1055687"/>
    <lineage>
        <taxon>Eukaryota</taxon>
        <taxon>Discoba</taxon>
        <taxon>Euglenozoa</taxon>
        <taxon>Kinetoplastea</taxon>
        <taxon>Metakinetoplastina</taxon>
        <taxon>Trypanosomatida</taxon>
        <taxon>Trypanosomatidae</taxon>
        <taxon>Trypanosoma</taxon>
        <taxon>Duttonella</taxon>
    </lineage>
</organism>
<comment type="similarity">
    <text evidence="2">Belongs to the TMEM234 family.</text>
</comment>
<dbReference type="SUPFAM" id="SSF103481">
    <property type="entry name" value="Multidrug resistance efflux transporter EmrE"/>
    <property type="match status" value="1"/>
</dbReference>
<reference evidence="8" key="1">
    <citation type="journal article" date="2012" name="Proc. Natl. Acad. Sci. U.S.A.">
        <title>Antigenic diversity is generated by distinct evolutionary mechanisms in African trypanosome species.</title>
        <authorList>
            <person name="Jackson A.P."/>
            <person name="Berry A."/>
            <person name="Aslett M."/>
            <person name="Allison H.C."/>
            <person name="Burton P."/>
            <person name="Vavrova-Anderson J."/>
            <person name="Brown R."/>
            <person name="Browne H."/>
            <person name="Corton N."/>
            <person name="Hauser H."/>
            <person name="Gamble J."/>
            <person name="Gilderthorp R."/>
            <person name="Marcello L."/>
            <person name="McQuillan J."/>
            <person name="Otto T.D."/>
            <person name="Quail M.A."/>
            <person name="Sanders M.J."/>
            <person name="van Tonder A."/>
            <person name="Ginger M.L."/>
            <person name="Field M.C."/>
            <person name="Barry J.D."/>
            <person name="Hertz-Fowler C."/>
            <person name="Berriman M."/>
        </authorList>
    </citation>
    <scope>NUCLEOTIDE SEQUENCE</scope>
    <source>
        <strain evidence="8">Y486</strain>
    </source>
</reference>
<dbReference type="Pfam" id="PF10639">
    <property type="entry name" value="TMEM234"/>
    <property type="match status" value="1"/>
</dbReference>
<evidence type="ECO:0008006" key="9">
    <source>
        <dbReference type="Google" id="ProtNLM"/>
    </source>
</evidence>
<dbReference type="VEuPathDB" id="TriTrypDB:TvY486_0802560"/>
<dbReference type="PANTHER" id="PTHR28668:SF1">
    <property type="entry name" value="TRANSMEMBRANE PROTEIN 234"/>
    <property type="match status" value="1"/>
</dbReference>
<gene>
    <name evidence="8" type="ORF">TVY486_0802560</name>
</gene>
<feature type="chain" id="PRO_5003410354" description="Transmembrane protein 234" evidence="7">
    <location>
        <begin position="17"/>
        <end position="122"/>
    </location>
</feature>
<evidence type="ECO:0000256" key="4">
    <source>
        <dbReference type="ARBA" id="ARBA00022989"/>
    </source>
</evidence>
<evidence type="ECO:0000313" key="8">
    <source>
        <dbReference type="EMBL" id="CCC49647.1"/>
    </source>
</evidence>
<accession>G0U0P8</accession>
<dbReference type="EMBL" id="HE573024">
    <property type="protein sequence ID" value="CCC49647.1"/>
    <property type="molecule type" value="Genomic_DNA"/>
</dbReference>
<evidence type="ECO:0000256" key="6">
    <source>
        <dbReference type="SAM" id="Phobius"/>
    </source>
</evidence>
<evidence type="ECO:0000256" key="2">
    <source>
        <dbReference type="ARBA" id="ARBA00005977"/>
    </source>
</evidence>
<dbReference type="InterPro" id="IPR037185">
    <property type="entry name" value="EmrE-like"/>
</dbReference>
<keyword evidence="5 6" id="KW-0472">Membrane</keyword>
<evidence type="ECO:0000256" key="3">
    <source>
        <dbReference type="ARBA" id="ARBA00022692"/>
    </source>
</evidence>
<keyword evidence="4 6" id="KW-1133">Transmembrane helix</keyword>
<name>G0U0P8_TRYVY</name>
<protein>
    <recommendedName>
        <fullName evidence="9">Transmembrane protein 234</fullName>
    </recommendedName>
</protein>
<evidence type="ECO:0000256" key="5">
    <source>
        <dbReference type="ARBA" id="ARBA00023136"/>
    </source>
</evidence>
<comment type="subcellular location">
    <subcellularLocation>
        <location evidence="1">Membrane</location>
        <topology evidence="1">Multi-pass membrane protein</topology>
    </subcellularLocation>
</comment>
<evidence type="ECO:0000256" key="1">
    <source>
        <dbReference type="ARBA" id="ARBA00004141"/>
    </source>
</evidence>
<feature type="signal peptide" evidence="7">
    <location>
        <begin position="1"/>
        <end position="16"/>
    </location>
</feature>
<dbReference type="GO" id="GO:0016020">
    <property type="term" value="C:membrane"/>
    <property type="evidence" value="ECO:0007669"/>
    <property type="project" value="UniProtKB-SubCell"/>
</dbReference>
<dbReference type="PANTHER" id="PTHR28668">
    <property type="entry name" value="TRANSMEMBRANE PROTEIN 234"/>
    <property type="match status" value="1"/>
</dbReference>
<sequence length="122" mass="12929">MFLLLLAAFIWGVTNPLLKHYSSGMPADSTSFLQDLMFLVRRPKYLAIQVTNLCGSVLFFAGLSNVDVAVGSVVANSLAFVITVLVSTVVMREDTLRPRALLGCSLVVAGISLCGISSSSSS</sequence>
<keyword evidence="3 6" id="KW-0812">Transmembrane</keyword>
<dbReference type="InterPro" id="IPR018908">
    <property type="entry name" value="TMEM234"/>
</dbReference>
<proteinExistence type="inferred from homology"/>
<keyword evidence="7" id="KW-0732">Signal</keyword>